<evidence type="ECO:0000313" key="1">
    <source>
        <dbReference type="EMBL" id="MBC8597918.1"/>
    </source>
</evidence>
<protein>
    <submittedName>
        <fullName evidence="1">Membrane dipeptidase</fullName>
    </submittedName>
</protein>
<dbReference type="Gene3D" id="3.20.20.140">
    <property type="entry name" value="Metal-dependent hydrolases"/>
    <property type="match status" value="1"/>
</dbReference>
<evidence type="ECO:0000313" key="2">
    <source>
        <dbReference type="Proteomes" id="UP000647491"/>
    </source>
</evidence>
<organism evidence="1 2">
    <name type="scientific">Enterocloster hominis</name>
    <name type="common">ex Liu et al. 2021</name>
    <dbReference type="NCBI Taxonomy" id="2763663"/>
    <lineage>
        <taxon>Bacteria</taxon>
        <taxon>Bacillati</taxon>
        <taxon>Bacillota</taxon>
        <taxon>Clostridia</taxon>
        <taxon>Lachnospirales</taxon>
        <taxon>Lachnospiraceae</taxon>
        <taxon>Enterocloster</taxon>
    </lineage>
</organism>
<dbReference type="EMBL" id="JACRTJ010000005">
    <property type="protein sequence ID" value="MBC8597918.1"/>
    <property type="molecule type" value="Genomic_DNA"/>
</dbReference>
<dbReference type="InterPro" id="IPR032466">
    <property type="entry name" value="Metal_Hydrolase"/>
</dbReference>
<keyword evidence="2" id="KW-1185">Reference proteome</keyword>
<dbReference type="PANTHER" id="PTHR10443:SF12">
    <property type="entry name" value="DIPEPTIDASE"/>
    <property type="match status" value="1"/>
</dbReference>
<comment type="caution">
    <text evidence="1">The sequence shown here is derived from an EMBL/GenBank/DDBJ whole genome shotgun (WGS) entry which is preliminary data.</text>
</comment>
<name>A0ABR7NP74_9FIRM</name>
<accession>A0ABR7NP74</accession>
<dbReference type="Pfam" id="PF01244">
    <property type="entry name" value="Peptidase_M19"/>
    <property type="match status" value="1"/>
</dbReference>
<reference evidence="1 2" key="1">
    <citation type="submission" date="2020-08" db="EMBL/GenBank/DDBJ databases">
        <title>Genome public.</title>
        <authorList>
            <person name="Liu C."/>
            <person name="Sun Q."/>
        </authorList>
    </citation>
    <scope>NUCLEOTIDE SEQUENCE [LARGE SCALE GENOMIC DNA]</scope>
    <source>
        <strain evidence="1 2">BX10</strain>
    </source>
</reference>
<proteinExistence type="predicted"/>
<dbReference type="SUPFAM" id="SSF51556">
    <property type="entry name" value="Metallo-dependent hydrolases"/>
    <property type="match status" value="1"/>
</dbReference>
<dbReference type="PANTHER" id="PTHR10443">
    <property type="entry name" value="MICROSOMAL DIPEPTIDASE"/>
    <property type="match status" value="1"/>
</dbReference>
<gene>
    <name evidence="1" type="ORF">H8708_01540</name>
</gene>
<dbReference type="PROSITE" id="PS51365">
    <property type="entry name" value="RENAL_DIPEPTIDASE_2"/>
    <property type="match status" value="1"/>
</dbReference>
<sequence length="332" mass="36235">MKYIIDGHYDILMDVAARRKKGERQVIRRRYYPAFQKGGVTGIVASIFVDSQYLPYGALSVAMEQISALHCEIEETPDLLMLCTSADDFLRAAETGKIGFLLSFEGAEPVSSCLLLHGFYAAGVRGLGLAWSRRNAAADGCDFSGSLKKGGLTEFGRELVKEAEDLHMILDLSHLSDEGVEDVLSITSCPVIASHSNSRAVAGSNRNLTDCQMREIASRGGTVGLNGCSLLTAGPGVSPDQNGLTAHLDHMTEIMGEDHVAFGFDFCDSFFADDLSSSTDQMPERPFDILSGAHENLPAFLDHLRQHGYTESHLAKLAGENWLHTFRHILKH</sequence>
<dbReference type="RefSeq" id="WP_262426735.1">
    <property type="nucleotide sequence ID" value="NZ_JACRTJ010000005.1"/>
</dbReference>
<dbReference type="Proteomes" id="UP000647491">
    <property type="component" value="Unassembled WGS sequence"/>
</dbReference>
<dbReference type="InterPro" id="IPR008257">
    <property type="entry name" value="Pept_M19"/>
</dbReference>